<evidence type="ECO:0000256" key="2">
    <source>
        <dbReference type="ARBA" id="ARBA00023125"/>
    </source>
</evidence>
<gene>
    <name evidence="6" type="ORF">GCM10009807_30570</name>
</gene>
<dbReference type="GO" id="GO:0003677">
    <property type="term" value="F:DNA binding"/>
    <property type="evidence" value="ECO:0007669"/>
    <property type="project" value="UniProtKB-KW"/>
</dbReference>
<evidence type="ECO:0000259" key="5">
    <source>
        <dbReference type="PROSITE" id="PS50932"/>
    </source>
</evidence>
<reference evidence="6 7" key="1">
    <citation type="journal article" date="2019" name="Int. J. Syst. Evol. Microbiol.">
        <title>The Global Catalogue of Microorganisms (GCM) 10K type strain sequencing project: providing services to taxonomists for standard genome sequencing and annotation.</title>
        <authorList>
            <consortium name="The Broad Institute Genomics Platform"/>
            <consortium name="The Broad Institute Genome Sequencing Center for Infectious Disease"/>
            <person name="Wu L."/>
            <person name="Ma J."/>
        </authorList>
    </citation>
    <scope>NUCLEOTIDE SEQUENCE [LARGE SCALE GENOMIC DNA]</scope>
    <source>
        <strain evidence="6 7">JCM 15575</strain>
    </source>
</reference>
<dbReference type="InterPro" id="IPR010982">
    <property type="entry name" value="Lambda_DNA-bd_dom_sf"/>
</dbReference>
<accession>A0ABN2HAQ3</accession>
<sequence>MATRADVARVAGVSEAAVSYAISGKRPISDATRSRIFAAMRDLDYRPNAMARGLAGGKSMIIALLFPTRERGMSNADLEYVLGAANTAREQGYHLMLWPTDGLDVLEALALQKGGMIDGVLLMEVQMEDERVDILVDAGVPLGLIGRTADAIPGVVAADRDFERVADRAVAHLADLGHRRIAMIGGSTSTVHRRFGAVLRAENGFEDACRRRGLTPHIFHVDSSVDAGRVLYDDHFAADLEYTGIVAMNADAVVGFMAAAQNHGDRIPRELSVISIGTPDNLVALTVPPLTTISPPARAIGAAAAKLLIAHIGGAEEAPPPELWEGELEVRGSTGPALQVSPESAEQVTP</sequence>
<evidence type="ECO:0000313" key="6">
    <source>
        <dbReference type="EMBL" id="GAA1684658.1"/>
    </source>
</evidence>
<feature type="region of interest" description="Disordered" evidence="4">
    <location>
        <begin position="329"/>
        <end position="350"/>
    </location>
</feature>
<evidence type="ECO:0000256" key="4">
    <source>
        <dbReference type="SAM" id="MobiDB-lite"/>
    </source>
</evidence>
<comment type="caution">
    <text evidence="6">The sequence shown here is derived from an EMBL/GenBank/DDBJ whole genome shotgun (WGS) entry which is preliminary data.</text>
</comment>
<proteinExistence type="predicted"/>
<dbReference type="SMART" id="SM00354">
    <property type="entry name" value="HTH_LACI"/>
    <property type="match status" value="1"/>
</dbReference>
<dbReference type="Pfam" id="PF00356">
    <property type="entry name" value="LacI"/>
    <property type="match status" value="1"/>
</dbReference>
<protein>
    <submittedName>
        <fullName evidence="6">LacI family DNA-binding transcriptional regulator</fullName>
    </submittedName>
</protein>
<dbReference type="EMBL" id="BAAAPK010000001">
    <property type="protein sequence ID" value="GAA1684658.1"/>
    <property type="molecule type" value="Genomic_DNA"/>
</dbReference>
<dbReference type="InterPro" id="IPR028082">
    <property type="entry name" value="Peripla_BP_I"/>
</dbReference>
<evidence type="ECO:0000256" key="3">
    <source>
        <dbReference type="ARBA" id="ARBA00023163"/>
    </source>
</evidence>
<dbReference type="PANTHER" id="PTHR30146:SF153">
    <property type="entry name" value="LACTOSE OPERON REPRESSOR"/>
    <property type="match status" value="1"/>
</dbReference>
<keyword evidence="2 6" id="KW-0238">DNA-binding</keyword>
<keyword evidence="3" id="KW-0804">Transcription</keyword>
<keyword evidence="7" id="KW-1185">Reference proteome</keyword>
<dbReference type="Pfam" id="PF13377">
    <property type="entry name" value="Peripla_BP_3"/>
    <property type="match status" value="1"/>
</dbReference>
<dbReference type="InterPro" id="IPR046335">
    <property type="entry name" value="LacI/GalR-like_sensor"/>
</dbReference>
<feature type="compositionally biased region" description="Polar residues" evidence="4">
    <location>
        <begin position="341"/>
        <end position="350"/>
    </location>
</feature>
<evidence type="ECO:0000256" key="1">
    <source>
        <dbReference type="ARBA" id="ARBA00023015"/>
    </source>
</evidence>
<dbReference type="Gene3D" id="1.10.260.40">
    <property type="entry name" value="lambda repressor-like DNA-binding domains"/>
    <property type="match status" value="1"/>
</dbReference>
<evidence type="ECO:0000313" key="7">
    <source>
        <dbReference type="Proteomes" id="UP001500596"/>
    </source>
</evidence>
<dbReference type="SUPFAM" id="SSF53822">
    <property type="entry name" value="Periplasmic binding protein-like I"/>
    <property type="match status" value="1"/>
</dbReference>
<feature type="domain" description="HTH lacI-type" evidence="5">
    <location>
        <begin position="2"/>
        <end position="56"/>
    </location>
</feature>
<dbReference type="PANTHER" id="PTHR30146">
    <property type="entry name" value="LACI-RELATED TRANSCRIPTIONAL REPRESSOR"/>
    <property type="match status" value="1"/>
</dbReference>
<name>A0ABN2HAQ3_9MICO</name>
<dbReference type="Gene3D" id="3.40.50.2300">
    <property type="match status" value="2"/>
</dbReference>
<dbReference type="InterPro" id="IPR000843">
    <property type="entry name" value="HTH_LacI"/>
</dbReference>
<dbReference type="Proteomes" id="UP001500596">
    <property type="component" value="Unassembled WGS sequence"/>
</dbReference>
<dbReference type="RefSeq" id="WP_344055746.1">
    <property type="nucleotide sequence ID" value="NZ_BAAAPK010000001.1"/>
</dbReference>
<organism evidence="6 7">
    <name type="scientific">Microbacterium lacus</name>
    <dbReference type="NCBI Taxonomy" id="415217"/>
    <lineage>
        <taxon>Bacteria</taxon>
        <taxon>Bacillati</taxon>
        <taxon>Actinomycetota</taxon>
        <taxon>Actinomycetes</taxon>
        <taxon>Micrococcales</taxon>
        <taxon>Microbacteriaceae</taxon>
        <taxon>Microbacterium</taxon>
    </lineage>
</organism>
<keyword evidence="1" id="KW-0805">Transcription regulation</keyword>
<dbReference type="CDD" id="cd01392">
    <property type="entry name" value="HTH_LacI"/>
    <property type="match status" value="1"/>
</dbReference>
<dbReference type="PROSITE" id="PS50932">
    <property type="entry name" value="HTH_LACI_2"/>
    <property type="match status" value="1"/>
</dbReference>
<dbReference type="SUPFAM" id="SSF47413">
    <property type="entry name" value="lambda repressor-like DNA-binding domains"/>
    <property type="match status" value="1"/>
</dbReference>